<protein>
    <submittedName>
        <fullName evidence="4">Solute carrier family 35 member G2-like</fullName>
    </submittedName>
</protein>
<dbReference type="OrthoDB" id="10103237at2759"/>
<evidence type="ECO:0000313" key="3">
    <source>
        <dbReference type="Proteomes" id="UP000515135"/>
    </source>
</evidence>
<keyword evidence="2" id="KW-1133">Transmembrane helix</keyword>
<dbReference type="AlphaFoldDB" id="A0A6P4Y2N0"/>
<feature type="transmembrane region" description="Helical" evidence="2">
    <location>
        <begin position="160"/>
        <end position="181"/>
    </location>
</feature>
<feature type="transmembrane region" description="Helical" evidence="2">
    <location>
        <begin position="73"/>
        <end position="92"/>
    </location>
</feature>
<proteinExistence type="predicted"/>
<evidence type="ECO:0000256" key="1">
    <source>
        <dbReference type="SAM" id="MobiDB-lite"/>
    </source>
</evidence>
<dbReference type="PANTHER" id="PTHR22911">
    <property type="entry name" value="ACYL-MALONYL CONDENSING ENZYME-RELATED"/>
    <property type="match status" value="1"/>
</dbReference>
<dbReference type="KEGG" id="bbel:109464162"/>
<gene>
    <name evidence="4" type="primary">LOC109464162</name>
</gene>
<dbReference type="SUPFAM" id="SSF103481">
    <property type="entry name" value="Multidrug resistance efflux transporter EmrE"/>
    <property type="match status" value="2"/>
</dbReference>
<sequence>MYFPKMAKTTAVGKDATETDQEETTDLEAASSTKVYLKSGAGVLYTLLNTACVAFAAQFMALSSQSGIPGLQLVFLIKLTQLIVILVLLPFFKPKLTPEGGKQTLFLVLTTIMDNMGTIFGCMSFVYALPGISFGINRGSMPFVAACIGFLCLSETVGVVNCLGIVLSTVGVIVVAVGMVLENTSSTQHLTAAILLPLATSFTKGPDHVIVRSLIGMQGFSILTQTLYANICGAVVLLVLTYVIETPRWAMPGQTVGYVIGLCLCVTAASFTTKLALKTEKAGITATIKTFAIPLSVLLDYIIHSEFPSALKFGGVALIVLGTGLVAVYTWWRHRQNMLHKKLVGSLNFGD</sequence>
<feature type="transmembrane region" description="Helical" evidence="2">
    <location>
        <begin position="226"/>
        <end position="244"/>
    </location>
</feature>
<reference evidence="4" key="1">
    <citation type="submission" date="2025-08" db="UniProtKB">
        <authorList>
            <consortium name="RefSeq"/>
        </authorList>
    </citation>
    <scope>IDENTIFICATION</scope>
    <source>
        <tissue evidence="4">Gonad</tissue>
    </source>
</reference>
<keyword evidence="2" id="KW-0472">Membrane</keyword>
<accession>A0A6P4Y2N0</accession>
<dbReference type="InterPro" id="IPR037185">
    <property type="entry name" value="EmrE-like"/>
</dbReference>
<evidence type="ECO:0000313" key="4">
    <source>
        <dbReference type="RefSeq" id="XP_019616659.1"/>
    </source>
</evidence>
<evidence type="ECO:0000256" key="2">
    <source>
        <dbReference type="SAM" id="Phobius"/>
    </source>
</evidence>
<feature type="transmembrane region" description="Helical" evidence="2">
    <location>
        <begin position="42"/>
        <end position="61"/>
    </location>
</feature>
<dbReference type="RefSeq" id="XP_019616659.1">
    <property type="nucleotide sequence ID" value="XM_019761100.1"/>
</dbReference>
<dbReference type="Proteomes" id="UP000515135">
    <property type="component" value="Unplaced"/>
</dbReference>
<feature type="transmembrane region" description="Helical" evidence="2">
    <location>
        <begin position="104"/>
        <end position="129"/>
    </location>
</feature>
<keyword evidence="2" id="KW-0812">Transmembrane</keyword>
<dbReference type="GO" id="GO:0016020">
    <property type="term" value="C:membrane"/>
    <property type="evidence" value="ECO:0007669"/>
    <property type="project" value="TreeGrafter"/>
</dbReference>
<feature type="transmembrane region" description="Helical" evidence="2">
    <location>
        <begin position="256"/>
        <end position="277"/>
    </location>
</feature>
<feature type="transmembrane region" description="Helical" evidence="2">
    <location>
        <begin position="135"/>
        <end position="153"/>
    </location>
</feature>
<dbReference type="PANTHER" id="PTHR22911:SF137">
    <property type="entry name" value="SOLUTE CARRIER FAMILY 35 MEMBER G2-RELATED"/>
    <property type="match status" value="1"/>
</dbReference>
<keyword evidence="3" id="KW-1185">Reference proteome</keyword>
<feature type="transmembrane region" description="Helical" evidence="2">
    <location>
        <begin position="310"/>
        <end position="332"/>
    </location>
</feature>
<dbReference type="GeneID" id="109464162"/>
<feature type="region of interest" description="Disordered" evidence="1">
    <location>
        <begin position="1"/>
        <end position="25"/>
    </location>
</feature>
<name>A0A6P4Y2N0_BRABE</name>
<organism evidence="3 4">
    <name type="scientific">Branchiostoma belcheri</name>
    <name type="common">Amphioxus</name>
    <dbReference type="NCBI Taxonomy" id="7741"/>
    <lineage>
        <taxon>Eukaryota</taxon>
        <taxon>Metazoa</taxon>
        <taxon>Chordata</taxon>
        <taxon>Cephalochordata</taxon>
        <taxon>Leptocardii</taxon>
        <taxon>Amphioxiformes</taxon>
        <taxon>Branchiostomatidae</taxon>
        <taxon>Branchiostoma</taxon>
    </lineage>
</organism>